<evidence type="ECO:0000313" key="4">
    <source>
        <dbReference type="EMBL" id="WRS37997.1"/>
    </source>
</evidence>
<dbReference type="GO" id="GO:0032259">
    <property type="term" value="P:methylation"/>
    <property type="evidence" value="ECO:0007669"/>
    <property type="project" value="UniProtKB-KW"/>
</dbReference>
<dbReference type="EC" id="2.1.1.44" evidence="4"/>
<dbReference type="InterPro" id="IPR051128">
    <property type="entry name" value="EgtD_Methyltrsf_superfamily"/>
</dbReference>
<dbReference type="InterPro" id="IPR035094">
    <property type="entry name" value="EgtD"/>
</dbReference>
<dbReference type="InterPro" id="IPR019257">
    <property type="entry name" value="MeTrfase_dom"/>
</dbReference>
<gene>
    <name evidence="4" type="primary">egtD</name>
    <name evidence="4" type="ORF">VA613_08165</name>
</gene>
<feature type="domain" description="Histidine-specific methyltransferase SAM-dependent" evidence="3">
    <location>
        <begin position="16"/>
        <end position="307"/>
    </location>
</feature>
<proteinExistence type="predicted"/>
<name>A0ABZ1CF48_9PROT</name>
<keyword evidence="5" id="KW-1185">Reference proteome</keyword>
<dbReference type="EMBL" id="CP141769">
    <property type="protein sequence ID" value="WRS37997.1"/>
    <property type="molecule type" value="Genomic_DNA"/>
</dbReference>
<dbReference type="SUPFAM" id="SSF53335">
    <property type="entry name" value="S-adenosyl-L-methionine-dependent methyltransferases"/>
    <property type="match status" value="1"/>
</dbReference>
<dbReference type="Gene3D" id="3.40.50.150">
    <property type="entry name" value="Vaccinia Virus protein VP39"/>
    <property type="match status" value="1"/>
</dbReference>
<dbReference type="Pfam" id="PF10017">
    <property type="entry name" value="Methyltransf_33"/>
    <property type="match status" value="1"/>
</dbReference>
<dbReference type="PANTHER" id="PTHR43397:SF1">
    <property type="entry name" value="ERGOTHIONEINE BIOSYNTHESIS PROTEIN 1"/>
    <property type="match status" value="1"/>
</dbReference>
<protein>
    <submittedName>
        <fullName evidence="4">L-histidine N(Alpha)-methyltransferase</fullName>
        <ecNumber evidence="4">2.1.1.44</ecNumber>
    </submittedName>
</protein>
<dbReference type="RefSeq" id="WP_324778611.1">
    <property type="nucleotide sequence ID" value="NZ_CP141769.1"/>
</dbReference>
<dbReference type="Proteomes" id="UP001334732">
    <property type="component" value="Chromosome"/>
</dbReference>
<dbReference type="PIRSF" id="PIRSF018005">
    <property type="entry name" value="UCP018005"/>
    <property type="match status" value="1"/>
</dbReference>
<dbReference type="NCBIfam" id="TIGR03438">
    <property type="entry name" value="egtD_ergothio"/>
    <property type="match status" value="1"/>
</dbReference>
<organism evidence="4 5">
    <name type="scientific">Thiobacillus sedimenti</name>
    <dbReference type="NCBI Taxonomy" id="3110231"/>
    <lineage>
        <taxon>Bacteria</taxon>
        <taxon>Pseudomonadati</taxon>
        <taxon>Pseudomonadota</taxon>
        <taxon>Betaproteobacteria</taxon>
        <taxon>Nitrosomonadales</taxon>
        <taxon>Thiobacillaceae</taxon>
        <taxon>Thiobacillus</taxon>
    </lineage>
</organism>
<reference evidence="4 5" key="1">
    <citation type="submission" date="2023-12" db="EMBL/GenBank/DDBJ databases">
        <title>Thiobacillus sedimentum sp. nov., a chemolithoautotrophic sulfur-oxidizing bacterium isolated from freshwater sediment.</title>
        <authorList>
            <person name="Luo J."/>
            <person name="Dai C."/>
        </authorList>
    </citation>
    <scope>NUCLEOTIDE SEQUENCE [LARGE SCALE GENOMIC DNA]</scope>
    <source>
        <strain evidence="4 5">SCUT-2</strain>
    </source>
</reference>
<keyword evidence="1 4" id="KW-0489">Methyltransferase</keyword>
<evidence type="ECO:0000259" key="3">
    <source>
        <dbReference type="Pfam" id="PF10017"/>
    </source>
</evidence>
<keyword evidence="2 4" id="KW-0808">Transferase</keyword>
<dbReference type="InterPro" id="IPR017804">
    <property type="entry name" value="MeTrfase_EgtD-like"/>
</dbReference>
<dbReference type="GO" id="GO:0052706">
    <property type="term" value="F:L-histidine N(alpha)-methyltransferase activity"/>
    <property type="evidence" value="ECO:0007669"/>
    <property type="project" value="UniProtKB-EC"/>
</dbReference>
<evidence type="ECO:0000313" key="5">
    <source>
        <dbReference type="Proteomes" id="UP001334732"/>
    </source>
</evidence>
<dbReference type="PANTHER" id="PTHR43397">
    <property type="entry name" value="ERGOTHIONEINE BIOSYNTHESIS PROTEIN 1"/>
    <property type="match status" value="1"/>
</dbReference>
<sequence>MAFTFQDFPNARDDLRADVLAGLAAHPRTIPPKYFYDDAGCRLFEAICTQPEYALCRTEQALMHARLADIAAAIGEIECIVEPGAGDCSKVRLLLDALRPTRVVLIDIAGAPLAAAAQALASDYPAVDVNALAMDFLRDLESAGPWLSAGERLVYYPGSSIGNFPPAAASDLLTRFRHLAGPAGRLLIGFDLKKDPALLHAAYNDAAGVTAAFNLNLLTRLNRELDADFDPASFRHYAFYNPVAGRVEMHLVSLRPQDVNVAGTRFHFAEGETLHTEHSYKYRSDEFAALARAAGWQPAGEWLQDGFAVQLYR</sequence>
<evidence type="ECO:0000256" key="1">
    <source>
        <dbReference type="ARBA" id="ARBA00022603"/>
    </source>
</evidence>
<dbReference type="InterPro" id="IPR029063">
    <property type="entry name" value="SAM-dependent_MTases_sf"/>
</dbReference>
<evidence type="ECO:0000256" key="2">
    <source>
        <dbReference type="ARBA" id="ARBA00022679"/>
    </source>
</evidence>
<accession>A0ABZ1CF48</accession>